<feature type="transmembrane region" description="Helical" evidence="1">
    <location>
        <begin position="41"/>
        <end position="63"/>
    </location>
</feature>
<feature type="transmembrane region" description="Helical" evidence="1">
    <location>
        <begin position="108"/>
        <end position="128"/>
    </location>
</feature>
<sequence length="408" mass="43690">MVAMEVFIWSCMLGGLITLACGALSEILVHNSIASWRGLAYVLVMGSSCVLMSGLPMALIPGLQAHTLLLLQSTFGPLSGALVLRYLGLWLGVALVDRLVHNTIMWGATLLVAVSGFLAVVGAGWLNWPGLNPLLVSAGVSALGVVLAFQACVRASMLGDDLARWMVLACAFLGVMVLGLYACALWPDAISLPAKALIAVGTVAHFLVGITLTARRNRHNRRLKMLAGDDKGFDRATGLPTGSVLLAKVDDAIWRAERAHAQCTVVALHLRNLYSMGEAAGHTVDQQILSAMAARLRRAVGFRYVVGLYHPRCFVVVISAGPNPKEVDRLIFRMRALLNKPLMVSDPRAGMHHFQPQYGVGISRLVPGTARPQEVLDETEQRALAHINGEMLPEMDSAAASTAAAPLR</sequence>
<dbReference type="InterPro" id="IPR043128">
    <property type="entry name" value="Rev_trsase/Diguanyl_cyclase"/>
</dbReference>
<proteinExistence type="predicted"/>
<feature type="transmembrane region" description="Helical" evidence="1">
    <location>
        <begin position="134"/>
        <end position="153"/>
    </location>
</feature>
<keyword evidence="1" id="KW-0812">Transmembrane</keyword>
<dbReference type="EMBL" id="CP132507">
    <property type="protein sequence ID" value="WNO04410.1"/>
    <property type="molecule type" value="Genomic_DNA"/>
</dbReference>
<dbReference type="Pfam" id="PF00990">
    <property type="entry name" value="GGDEF"/>
    <property type="match status" value="1"/>
</dbReference>
<dbReference type="Proteomes" id="UP001302257">
    <property type="component" value="Chromosome"/>
</dbReference>
<feature type="domain" description="GGDEF" evidence="2">
    <location>
        <begin position="216"/>
        <end position="405"/>
    </location>
</feature>
<dbReference type="InterPro" id="IPR029787">
    <property type="entry name" value="Nucleotide_cyclase"/>
</dbReference>
<evidence type="ECO:0000259" key="2">
    <source>
        <dbReference type="SMART" id="SM00267"/>
    </source>
</evidence>
<organism evidence="3 4">
    <name type="scientific">Rhodoferax mekongensis</name>
    <dbReference type="NCBI Taxonomy" id="3068341"/>
    <lineage>
        <taxon>Bacteria</taxon>
        <taxon>Pseudomonadati</taxon>
        <taxon>Pseudomonadota</taxon>
        <taxon>Betaproteobacteria</taxon>
        <taxon>Burkholderiales</taxon>
        <taxon>Comamonadaceae</taxon>
        <taxon>Rhodoferax</taxon>
    </lineage>
</organism>
<evidence type="ECO:0000313" key="3">
    <source>
        <dbReference type="EMBL" id="WNO04410.1"/>
    </source>
</evidence>
<dbReference type="SMART" id="SM00267">
    <property type="entry name" value="GGDEF"/>
    <property type="match status" value="1"/>
</dbReference>
<dbReference type="InterPro" id="IPR000160">
    <property type="entry name" value="GGDEF_dom"/>
</dbReference>
<feature type="transmembrane region" description="Helical" evidence="1">
    <location>
        <begin position="6"/>
        <end position="29"/>
    </location>
</feature>
<evidence type="ECO:0000313" key="4">
    <source>
        <dbReference type="Proteomes" id="UP001302257"/>
    </source>
</evidence>
<protein>
    <submittedName>
        <fullName evidence="3">GGDEF domain-containing protein</fullName>
    </submittedName>
</protein>
<evidence type="ECO:0000256" key="1">
    <source>
        <dbReference type="SAM" id="Phobius"/>
    </source>
</evidence>
<feature type="transmembrane region" description="Helical" evidence="1">
    <location>
        <begin position="75"/>
        <end position="96"/>
    </location>
</feature>
<keyword evidence="4" id="KW-1185">Reference proteome</keyword>
<name>A0ABZ0AXM4_9BURK</name>
<gene>
    <name evidence="3" type="ORF">RAN89_16110</name>
</gene>
<reference evidence="3 4" key="1">
    <citation type="submission" date="2023-08" db="EMBL/GenBank/DDBJ databases">
        <title>Rhodoferax potami sp. nov. and Rhodoferax mekongensis sp. nov., isolated from the Mekong River in Thailand.</title>
        <authorList>
            <person name="Kitikhun S."/>
            <person name="Charoenyingcharoen P."/>
            <person name="Siriarchawattana P."/>
            <person name="Likhitrattanapisal S."/>
            <person name="Nilsakha T."/>
            <person name="Chanpet A."/>
            <person name="Rattanawaree P."/>
            <person name="Ingsriswang S."/>
        </authorList>
    </citation>
    <scope>NUCLEOTIDE SEQUENCE [LARGE SCALE GENOMIC DNA]</scope>
    <source>
        <strain evidence="3 4">TBRC 17307</strain>
    </source>
</reference>
<dbReference type="RefSeq" id="WP_313867253.1">
    <property type="nucleotide sequence ID" value="NZ_CP132507.1"/>
</dbReference>
<accession>A0ABZ0AXM4</accession>
<keyword evidence="1" id="KW-1133">Transmembrane helix</keyword>
<keyword evidence="1" id="KW-0472">Membrane</keyword>
<dbReference type="SUPFAM" id="SSF55073">
    <property type="entry name" value="Nucleotide cyclase"/>
    <property type="match status" value="1"/>
</dbReference>
<dbReference type="Gene3D" id="3.30.70.270">
    <property type="match status" value="1"/>
</dbReference>
<feature type="transmembrane region" description="Helical" evidence="1">
    <location>
        <begin position="193"/>
        <end position="214"/>
    </location>
</feature>
<feature type="transmembrane region" description="Helical" evidence="1">
    <location>
        <begin position="165"/>
        <end position="187"/>
    </location>
</feature>